<dbReference type="Proteomes" id="UP000008827">
    <property type="component" value="Chromosome 7"/>
</dbReference>
<dbReference type="PANTHER" id="PTHR31677">
    <property type="entry name" value="AP2 DOMAIN CLASS TRANSCRIPTION FACTOR"/>
    <property type="match status" value="1"/>
</dbReference>
<evidence type="ECO:0000256" key="3">
    <source>
        <dbReference type="ARBA" id="ARBA00023015"/>
    </source>
</evidence>
<dbReference type="PANTHER" id="PTHR31677:SF231">
    <property type="entry name" value="ETHYLENE-RESPONSIVE TRANSCRIPTION FACTOR 4"/>
    <property type="match status" value="1"/>
</dbReference>
<gene>
    <name evidence="8" type="ORF">GLYMA_07G199700</name>
</gene>
<protein>
    <recommendedName>
        <fullName evidence="7">AP2/ERF domain-containing protein</fullName>
    </recommendedName>
</protein>
<evidence type="ECO:0000313" key="9">
    <source>
        <dbReference type="EnsemblPlants" id="KRH50097"/>
    </source>
</evidence>
<dbReference type="PaxDb" id="3847-GLYMA07G31995.1"/>
<dbReference type="GO" id="GO:0003677">
    <property type="term" value="F:DNA binding"/>
    <property type="evidence" value="ECO:0007669"/>
    <property type="project" value="UniProtKB-KW"/>
</dbReference>
<proteinExistence type="predicted"/>
<dbReference type="GO" id="GO:0003700">
    <property type="term" value="F:DNA-binding transcription factor activity"/>
    <property type="evidence" value="ECO:0007669"/>
    <property type="project" value="InterPro"/>
</dbReference>
<dbReference type="HOGENOM" id="CLU_1274218_0_0_1"/>
<feature type="domain" description="AP2/ERF" evidence="7">
    <location>
        <begin position="91"/>
        <end position="134"/>
    </location>
</feature>
<feature type="domain" description="AP2/ERF" evidence="7">
    <location>
        <begin position="1"/>
        <end position="54"/>
    </location>
</feature>
<evidence type="ECO:0000256" key="2">
    <source>
        <dbReference type="ARBA" id="ARBA00022745"/>
    </source>
</evidence>
<dbReference type="InterPro" id="IPR001471">
    <property type="entry name" value="AP2/ERF_dom"/>
</dbReference>
<dbReference type="EnsemblPlants" id="KRH50097">
    <property type="protein sequence ID" value="KRH50097"/>
    <property type="gene ID" value="GLYMA_07G199700"/>
</dbReference>
<evidence type="ECO:0000256" key="5">
    <source>
        <dbReference type="ARBA" id="ARBA00023163"/>
    </source>
</evidence>
<keyword evidence="3" id="KW-0805">Transcription regulation</keyword>
<evidence type="ECO:0000256" key="1">
    <source>
        <dbReference type="ARBA" id="ARBA00004123"/>
    </source>
</evidence>
<reference evidence="8 9" key="1">
    <citation type="journal article" date="2010" name="Nature">
        <title>Genome sequence of the palaeopolyploid soybean.</title>
        <authorList>
            <person name="Schmutz J."/>
            <person name="Cannon S.B."/>
            <person name="Schlueter J."/>
            <person name="Ma J."/>
            <person name="Mitros T."/>
            <person name="Nelson W."/>
            <person name="Hyten D.L."/>
            <person name="Song Q."/>
            <person name="Thelen J.J."/>
            <person name="Cheng J."/>
            <person name="Xu D."/>
            <person name="Hellsten U."/>
            <person name="May G.D."/>
            <person name="Yu Y."/>
            <person name="Sakurai T."/>
            <person name="Umezawa T."/>
            <person name="Bhattacharyya M.K."/>
            <person name="Sandhu D."/>
            <person name="Valliyodan B."/>
            <person name="Lindquist E."/>
            <person name="Peto M."/>
            <person name="Grant D."/>
            <person name="Shu S."/>
            <person name="Goodstein D."/>
            <person name="Barry K."/>
            <person name="Futrell-Griggs M."/>
            <person name="Abernathy B."/>
            <person name="Du J."/>
            <person name="Tian Z."/>
            <person name="Zhu L."/>
            <person name="Gill N."/>
            <person name="Joshi T."/>
            <person name="Libault M."/>
            <person name="Sethuraman A."/>
            <person name="Zhang X.-C."/>
            <person name="Shinozaki K."/>
            <person name="Nguyen H.T."/>
            <person name="Wing R.A."/>
            <person name="Cregan P."/>
            <person name="Specht J."/>
            <person name="Grimwood J."/>
            <person name="Rokhsar D."/>
            <person name="Stacey G."/>
            <person name="Shoemaker R.C."/>
            <person name="Jackson S.A."/>
        </authorList>
    </citation>
    <scope>NUCLEOTIDE SEQUENCE [LARGE SCALE GENOMIC DNA]</scope>
    <source>
        <strain evidence="9">cv. Williams 82</strain>
        <tissue evidence="8">Callus</tissue>
    </source>
</reference>
<dbReference type="SMR" id="K7L2S1"/>
<accession>K7L2S1</accession>
<dbReference type="InterPro" id="IPR036955">
    <property type="entry name" value="AP2/ERF_dom_sf"/>
</dbReference>
<dbReference type="SMART" id="SM00380">
    <property type="entry name" value="AP2"/>
    <property type="match status" value="2"/>
</dbReference>
<dbReference type="InterPro" id="IPR016177">
    <property type="entry name" value="DNA-bd_dom_sf"/>
</dbReference>
<keyword evidence="10" id="KW-1185">Reference proteome</keyword>
<evidence type="ECO:0000313" key="10">
    <source>
        <dbReference type="Proteomes" id="UP000008827"/>
    </source>
</evidence>
<name>K7L2S1_SOYBN</name>
<sequence length="217" mass="24107">MRKRWGKYGVYIRHPGKKILVWLGSFDSAIEAAKAYDAAAIKFCGFDKAKTNFSIPQNHNNNVVIQTPTTMDSLTTNFTSHNQASFAPTVHYRRPNKKTRVWLGTFDFAIEAAKAYDAATIKFCDPDKARTNFPIPKIHKNNMVIQTPTTINSSTTTTNPSSSMSLPIHVNCSTSHNQGHSGCSSSSTFIVVEAGKKLDVDLNYPPPLRNPLNREQC</sequence>
<keyword evidence="5" id="KW-0804">Transcription</keyword>
<dbReference type="PROSITE" id="PS51032">
    <property type="entry name" value="AP2_ERF"/>
    <property type="match status" value="2"/>
</dbReference>
<dbReference type="Gramene" id="KRH50097">
    <property type="protein sequence ID" value="KRH50097"/>
    <property type="gene ID" value="GLYMA_07G199700"/>
</dbReference>
<keyword evidence="4" id="KW-0238">DNA-binding</keyword>
<evidence type="ECO:0000256" key="6">
    <source>
        <dbReference type="ARBA" id="ARBA00023242"/>
    </source>
</evidence>
<dbReference type="AlphaFoldDB" id="K7L2S1"/>
<dbReference type="Gene3D" id="3.30.730.10">
    <property type="entry name" value="AP2/ERF domain"/>
    <property type="match status" value="2"/>
</dbReference>
<dbReference type="GO" id="GO:0009873">
    <property type="term" value="P:ethylene-activated signaling pathway"/>
    <property type="evidence" value="ECO:0007669"/>
    <property type="project" value="UniProtKB-KW"/>
</dbReference>
<evidence type="ECO:0000256" key="4">
    <source>
        <dbReference type="ARBA" id="ARBA00023125"/>
    </source>
</evidence>
<organism evidence="8">
    <name type="scientific">Glycine max</name>
    <name type="common">Soybean</name>
    <name type="synonym">Glycine hispida</name>
    <dbReference type="NCBI Taxonomy" id="3847"/>
    <lineage>
        <taxon>Eukaryota</taxon>
        <taxon>Viridiplantae</taxon>
        <taxon>Streptophyta</taxon>
        <taxon>Embryophyta</taxon>
        <taxon>Tracheophyta</taxon>
        <taxon>Spermatophyta</taxon>
        <taxon>Magnoliopsida</taxon>
        <taxon>eudicotyledons</taxon>
        <taxon>Gunneridae</taxon>
        <taxon>Pentapetalae</taxon>
        <taxon>rosids</taxon>
        <taxon>fabids</taxon>
        <taxon>Fabales</taxon>
        <taxon>Fabaceae</taxon>
        <taxon>Papilionoideae</taxon>
        <taxon>50 kb inversion clade</taxon>
        <taxon>NPAAA clade</taxon>
        <taxon>indigoferoid/millettioid clade</taxon>
        <taxon>Phaseoleae</taxon>
        <taxon>Glycine</taxon>
        <taxon>Glycine subgen. Soja</taxon>
    </lineage>
</organism>
<dbReference type="CDD" id="cd00018">
    <property type="entry name" value="AP2"/>
    <property type="match status" value="1"/>
</dbReference>
<dbReference type="GO" id="GO:0005634">
    <property type="term" value="C:nucleus"/>
    <property type="evidence" value="ECO:0007669"/>
    <property type="project" value="UniProtKB-SubCell"/>
</dbReference>
<dbReference type="EMBL" id="CM000840">
    <property type="protein sequence ID" value="KRH50097.1"/>
    <property type="molecule type" value="Genomic_DNA"/>
</dbReference>
<keyword evidence="2" id="KW-0936">Ethylene signaling pathway</keyword>
<dbReference type="InParanoid" id="K7L2S1"/>
<dbReference type="SUPFAM" id="SSF54171">
    <property type="entry name" value="DNA-binding domain"/>
    <property type="match status" value="2"/>
</dbReference>
<keyword evidence="6" id="KW-0539">Nucleus</keyword>
<reference evidence="8" key="3">
    <citation type="submission" date="2018-07" db="EMBL/GenBank/DDBJ databases">
        <title>WGS assembly of Glycine max.</title>
        <authorList>
            <person name="Schmutz J."/>
            <person name="Cannon S."/>
            <person name="Schlueter J."/>
            <person name="Ma J."/>
            <person name="Mitros T."/>
            <person name="Nelson W."/>
            <person name="Hyten D."/>
            <person name="Song Q."/>
            <person name="Thelen J."/>
            <person name="Cheng J."/>
            <person name="Xu D."/>
            <person name="Hellsten U."/>
            <person name="May G."/>
            <person name="Yu Y."/>
            <person name="Sakurai T."/>
            <person name="Umezawa T."/>
            <person name="Bhattacharyya M."/>
            <person name="Sandhu D."/>
            <person name="Valliyodan B."/>
            <person name="Lindquist E."/>
            <person name="Peto M."/>
            <person name="Grant D."/>
            <person name="Shu S."/>
            <person name="Goodstein D."/>
            <person name="Barry K."/>
            <person name="Futrell-Griggs M."/>
            <person name="Abernathy B."/>
            <person name="Du J."/>
            <person name="Tian Z."/>
            <person name="Zhu L."/>
            <person name="Gill N."/>
            <person name="Joshi T."/>
            <person name="Libault M."/>
            <person name="Sethuraman A."/>
            <person name="Zhang X."/>
            <person name="Shinozaki K."/>
            <person name="Nguyen H."/>
            <person name="Wing R."/>
            <person name="Cregan P."/>
            <person name="Specht J."/>
            <person name="Grimwood J."/>
            <person name="Rokhsar D."/>
            <person name="Stacey G."/>
            <person name="Shoemaker R."/>
            <person name="Jackson S."/>
        </authorList>
    </citation>
    <scope>NUCLEOTIDE SEQUENCE</scope>
    <source>
        <tissue evidence="8">Callus</tissue>
    </source>
</reference>
<evidence type="ECO:0000313" key="8">
    <source>
        <dbReference type="EMBL" id="KRH50097.1"/>
    </source>
</evidence>
<evidence type="ECO:0000259" key="7">
    <source>
        <dbReference type="PROSITE" id="PS51032"/>
    </source>
</evidence>
<comment type="subcellular location">
    <subcellularLocation>
        <location evidence="1">Nucleus</location>
    </subcellularLocation>
</comment>
<reference evidence="9" key="2">
    <citation type="submission" date="2018-02" db="UniProtKB">
        <authorList>
            <consortium name="EnsemblPlants"/>
        </authorList>
    </citation>
    <scope>IDENTIFICATION</scope>
    <source>
        <strain evidence="9">Williams 82</strain>
    </source>
</reference>